<dbReference type="AlphaFoldDB" id="A0A0E9R781"/>
<sequence>MEGSCRWHGEAKGKFLRPPPPPPRSLTYTADLWCFVGVTGI</sequence>
<evidence type="ECO:0000313" key="2">
    <source>
        <dbReference type="EMBL" id="JAH24208.1"/>
    </source>
</evidence>
<reference evidence="2" key="1">
    <citation type="submission" date="2014-11" db="EMBL/GenBank/DDBJ databases">
        <authorList>
            <person name="Amaro Gonzalez C."/>
        </authorList>
    </citation>
    <scope>NUCLEOTIDE SEQUENCE</scope>
</reference>
<reference evidence="2" key="2">
    <citation type="journal article" date="2015" name="Fish Shellfish Immunol.">
        <title>Early steps in the European eel (Anguilla anguilla)-Vibrio vulnificus interaction in the gills: Role of the RtxA13 toxin.</title>
        <authorList>
            <person name="Callol A."/>
            <person name="Pajuelo D."/>
            <person name="Ebbesson L."/>
            <person name="Teles M."/>
            <person name="MacKenzie S."/>
            <person name="Amaro C."/>
        </authorList>
    </citation>
    <scope>NUCLEOTIDE SEQUENCE</scope>
</reference>
<evidence type="ECO:0000256" key="1">
    <source>
        <dbReference type="SAM" id="MobiDB-lite"/>
    </source>
</evidence>
<name>A0A0E9R781_ANGAN</name>
<organism evidence="2">
    <name type="scientific">Anguilla anguilla</name>
    <name type="common">European freshwater eel</name>
    <name type="synonym">Muraena anguilla</name>
    <dbReference type="NCBI Taxonomy" id="7936"/>
    <lineage>
        <taxon>Eukaryota</taxon>
        <taxon>Metazoa</taxon>
        <taxon>Chordata</taxon>
        <taxon>Craniata</taxon>
        <taxon>Vertebrata</taxon>
        <taxon>Euteleostomi</taxon>
        <taxon>Actinopterygii</taxon>
        <taxon>Neopterygii</taxon>
        <taxon>Teleostei</taxon>
        <taxon>Anguilliformes</taxon>
        <taxon>Anguillidae</taxon>
        <taxon>Anguilla</taxon>
    </lineage>
</organism>
<feature type="compositionally biased region" description="Basic and acidic residues" evidence="1">
    <location>
        <begin position="1"/>
        <end position="13"/>
    </location>
</feature>
<accession>A0A0E9R781</accession>
<feature type="region of interest" description="Disordered" evidence="1">
    <location>
        <begin position="1"/>
        <end position="22"/>
    </location>
</feature>
<protein>
    <submittedName>
        <fullName evidence="2">Uncharacterized protein</fullName>
    </submittedName>
</protein>
<dbReference type="EMBL" id="GBXM01084369">
    <property type="protein sequence ID" value="JAH24208.1"/>
    <property type="molecule type" value="Transcribed_RNA"/>
</dbReference>
<proteinExistence type="predicted"/>